<protein>
    <submittedName>
        <fullName evidence="2">Uncharacterized protein</fullName>
    </submittedName>
</protein>
<reference evidence="2" key="2">
    <citation type="journal article" date="2015" name="Data Brief">
        <title>Shoot transcriptome of the giant reed, Arundo donax.</title>
        <authorList>
            <person name="Barrero R.A."/>
            <person name="Guerrero F.D."/>
            <person name="Moolhuijzen P."/>
            <person name="Goolsby J.A."/>
            <person name="Tidwell J."/>
            <person name="Bellgard S.E."/>
            <person name="Bellgard M.I."/>
        </authorList>
    </citation>
    <scope>NUCLEOTIDE SEQUENCE</scope>
    <source>
        <tissue evidence="2">Shoot tissue taken approximately 20 cm above the soil surface</tissue>
    </source>
</reference>
<sequence length="51" mass="5736">MLIVRTSPWRSRGLSRPMQLISNPRWAGGLSFPCCASLHAILMLLMLVLKL</sequence>
<evidence type="ECO:0000256" key="1">
    <source>
        <dbReference type="SAM" id="Phobius"/>
    </source>
</evidence>
<keyword evidence="1" id="KW-0472">Membrane</keyword>
<keyword evidence="1" id="KW-1133">Transmembrane helix</keyword>
<proteinExistence type="predicted"/>
<dbReference type="AlphaFoldDB" id="A0A0A9D5Q1"/>
<name>A0A0A9D5Q1_ARUDO</name>
<evidence type="ECO:0000313" key="2">
    <source>
        <dbReference type="EMBL" id="JAD79062.1"/>
    </source>
</evidence>
<organism evidence="2">
    <name type="scientific">Arundo donax</name>
    <name type="common">Giant reed</name>
    <name type="synonym">Donax arundinaceus</name>
    <dbReference type="NCBI Taxonomy" id="35708"/>
    <lineage>
        <taxon>Eukaryota</taxon>
        <taxon>Viridiplantae</taxon>
        <taxon>Streptophyta</taxon>
        <taxon>Embryophyta</taxon>
        <taxon>Tracheophyta</taxon>
        <taxon>Spermatophyta</taxon>
        <taxon>Magnoliopsida</taxon>
        <taxon>Liliopsida</taxon>
        <taxon>Poales</taxon>
        <taxon>Poaceae</taxon>
        <taxon>PACMAD clade</taxon>
        <taxon>Arundinoideae</taxon>
        <taxon>Arundineae</taxon>
        <taxon>Arundo</taxon>
    </lineage>
</organism>
<keyword evidence="1" id="KW-0812">Transmembrane</keyword>
<feature type="transmembrane region" description="Helical" evidence="1">
    <location>
        <begin position="26"/>
        <end position="49"/>
    </location>
</feature>
<accession>A0A0A9D5Q1</accession>
<dbReference type="EMBL" id="GBRH01218833">
    <property type="protein sequence ID" value="JAD79062.1"/>
    <property type="molecule type" value="Transcribed_RNA"/>
</dbReference>
<reference evidence="2" key="1">
    <citation type="submission" date="2014-09" db="EMBL/GenBank/DDBJ databases">
        <authorList>
            <person name="Magalhaes I.L.F."/>
            <person name="Oliveira U."/>
            <person name="Santos F.R."/>
            <person name="Vidigal T.H.D.A."/>
            <person name="Brescovit A.D."/>
            <person name="Santos A.J."/>
        </authorList>
    </citation>
    <scope>NUCLEOTIDE SEQUENCE</scope>
    <source>
        <tissue evidence="2">Shoot tissue taken approximately 20 cm above the soil surface</tissue>
    </source>
</reference>